<comment type="caution">
    <text evidence="3">The sequence shown here is derived from an EMBL/GenBank/DDBJ whole genome shotgun (WGS) entry which is preliminary data.</text>
</comment>
<reference evidence="3 4" key="1">
    <citation type="submission" date="2014-07" db="EMBL/GenBank/DDBJ databases">
        <title>Epilithonimonas lactis LMG 22401 Genome.</title>
        <authorList>
            <person name="Pipes S.E."/>
            <person name="Stropko S.J."/>
        </authorList>
    </citation>
    <scope>NUCLEOTIDE SEQUENCE [LARGE SCALE GENOMIC DNA]</scope>
    <source>
        <strain evidence="3 4">LMG 24401</strain>
    </source>
</reference>
<evidence type="ECO:0000313" key="3">
    <source>
        <dbReference type="EMBL" id="KFC19126.1"/>
    </source>
</evidence>
<dbReference type="AlphaFoldDB" id="A0A085B9I1"/>
<dbReference type="InterPro" id="IPR012654">
    <property type="entry name" value="CHP02391"/>
</dbReference>
<dbReference type="STRING" id="421072.SAMN04488097_3373"/>
<dbReference type="Proteomes" id="UP000028623">
    <property type="component" value="Unassembled WGS sequence"/>
</dbReference>
<protein>
    <recommendedName>
        <fullName evidence="2">Conserved hypothetical protein CHP02391 domain-containing protein</fullName>
    </recommendedName>
</protein>
<proteinExistence type="predicted"/>
<evidence type="ECO:0000313" key="4">
    <source>
        <dbReference type="Proteomes" id="UP000028623"/>
    </source>
</evidence>
<keyword evidence="1" id="KW-0175">Coiled coil</keyword>
<dbReference type="EMBL" id="JPLY01000005">
    <property type="protein sequence ID" value="KFC19126.1"/>
    <property type="molecule type" value="Genomic_DNA"/>
</dbReference>
<evidence type="ECO:0000259" key="2">
    <source>
        <dbReference type="Pfam" id="PF09509"/>
    </source>
</evidence>
<keyword evidence="4" id="KW-1185">Reference proteome</keyword>
<evidence type="ECO:0000256" key="1">
    <source>
        <dbReference type="SAM" id="Coils"/>
    </source>
</evidence>
<accession>A0A085B9I1</accession>
<dbReference type="NCBIfam" id="TIGR02391">
    <property type="entry name" value="hypoth_ymh"/>
    <property type="match status" value="1"/>
</dbReference>
<gene>
    <name evidence="3" type="ORF">IO89_16605</name>
</gene>
<feature type="coiled-coil region" evidence="1">
    <location>
        <begin position="118"/>
        <end position="145"/>
    </location>
</feature>
<feature type="domain" description="Conserved hypothetical protein CHP02391" evidence="2">
    <location>
        <begin position="143"/>
        <end position="262"/>
    </location>
</feature>
<dbReference type="Pfam" id="PF09509">
    <property type="entry name" value="Hypoth_Ymh"/>
    <property type="match status" value="1"/>
</dbReference>
<dbReference type="eggNOG" id="ENOG502Z8W7">
    <property type="taxonomic scope" value="Bacteria"/>
</dbReference>
<name>A0A085B9I1_9FLAO</name>
<dbReference type="OrthoDB" id="1863356at2"/>
<dbReference type="RefSeq" id="WP_034978603.1">
    <property type="nucleotide sequence ID" value="NZ_FOFI01000005.1"/>
</dbReference>
<organism evidence="3 4">
    <name type="scientific">Epilithonimonas lactis</name>
    <dbReference type="NCBI Taxonomy" id="421072"/>
    <lineage>
        <taxon>Bacteria</taxon>
        <taxon>Pseudomonadati</taxon>
        <taxon>Bacteroidota</taxon>
        <taxon>Flavobacteriia</taxon>
        <taxon>Flavobacteriales</taxon>
        <taxon>Weeksellaceae</taxon>
        <taxon>Chryseobacterium group</taxon>
        <taxon>Epilithonimonas</taxon>
    </lineage>
</organism>
<sequence length="266" mass="30331">MANIKRPMFTPSVLEGLCKTIGDTVDGLTGSEIGHILLNADIADIDPTATKWKRLYAAFVDWQNKNQCSNHILRFVQDALQPVRYLQKEELFHNRRLEVNKRLLFIGVELSEEGKYRIVDKATTIAEAEQRSNRLKQKLENRNTHIKVFEYCTAELLVENYFHAVFEATKSIADRLRDMTGLHTDGNALADTSFSTTQPLIKINNFLTATDRSEHIGLGSFIKGIFGLIRNSTAHEPKIKFDINEEEALDILNTISYIHKRLDKAL</sequence>